<dbReference type="EMBL" id="JXNT01000012">
    <property type="protein sequence ID" value="ODM16211.1"/>
    <property type="molecule type" value="Genomic_DNA"/>
</dbReference>
<name>A0A1E3B5Y0_ASPCR</name>
<dbReference type="VEuPathDB" id="FungiDB:SI65_08210"/>
<evidence type="ECO:0000313" key="1">
    <source>
        <dbReference type="EMBL" id="ODM16211.1"/>
    </source>
</evidence>
<comment type="caution">
    <text evidence="1">The sequence shown here is derived from an EMBL/GenBank/DDBJ whole genome shotgun (WGS) entry which is preliminary data.</text>
</comment>
<protein>
    <submittedName>
        <fullName evidence="1">Uncharacterized protein</fullName>
    </submittedName>
</protein>
<dbReference type="Proteomes" id="UP000094569">
    <property type="component" value="Unassembled WGS sequence"/>
</dbReference>
<keyword evidence="2" id="KW-1185">Reference proteome</keyword>
<proteinExistence type="predicted"/>
<gene>
    <name evidence="1" type="ORF">SI65_08210</name>
</gene>
<dbReference type="AlphaFoldDB" id="A0A1E3B5Y0"/>
<sequence>MTDNADPLNGWSSEEVADTSSGAATADIYGKLFFYIRRLLRSFLDRLSSLNISFEILQIDVSSLPDHLETDAFSRIEVSNISDAGWLGIHYTLGLMVPLLQTPLENPHATLITLFMNAVDETLTDQDKIRDLTPHSTTTKRLLKYLPPKRRPTSPYDPTLIKVSLGRELVTTYEDIFDRYLENFMFREAADFLGATMKKKHTIIDKWPYRLKLRPGQPGAQDEFDRRISGGVSGKERYVEWKRTHRGML</sequence>
<evidence type="ECO:0000313" key="2">
    <source>
        <dbReference type="Proteomes" id="UP000094569"/>
    </source>
</evidence>
<organism evidence="1 2">
    <name type="scientific">Aspergillus cristatus</name>
    <name type="common">Chinese Fuzhuan brick tea-fermentation fungus</name>
    <name type="synonym">Eurotium cristatum</name>
    <dbReference type="NCBI Taxonomy" id="573508"/>
    <lineage>
        <taxon>Eukaryota</taxon>
        <taxon>Fungi</taxon>
        <taxon>Dikarya</taxon>
        <taxon>Ascomycota</taxon>
        <taxon>Pezizomycotina</taxon>
        <taxon>Eurotiomycetes</taxon>
        <taxon>Eurotiomycetidae</taxon>
        <taxon>Eurotiales</taxon>
        <taxon>Aspergillaceae</taxon>
        <taxon>Aspergillus</taxon>
        <taxon>Aspergillus subgen. Aspergillus</taxon>
    </lineage>
</organism>
<dbReference type="OrthoDB" id="5282002at2759"/>
<reference evidence="1 2" key="1">
    <citation type="journal article" date="2016" name="BMC Genomics">
        <title>Comparative genomic and transcriptomic analyses of the Fuzhuan brick tea-fermentation fungus Aspergillus cristatus.</title>
        <authorList>
            <person name="Ge Y."/>
            <person name="Wang Y."/>
            <person name="Liu Y."/>
            <person name="Tan Y."/>
            <person name="Ren X."/>
            <person name="Zhang X."/>
            <person name="Hyde K.D."/>
            <person name="Liu Y."/>
            <person name="Liu Z."/>
        </authorList>
    </citation>
    <scope>NUCLEOTIDE SEQUENCE [LARGE SCALE GENOMIC DNA]</scope>
    <source>
        <strain evidence="1 2">GZAAS20.1005</strain>
    </source>
</reference>
<dbReference type="STRING" id="573508.A0A1E3B5Y0"/>
<accession>A0A1E3B5Y0</accession>